<reference evidence="4 5" key="1">
    <citation type="journal article" date="1998" name="Science">
        <title>Genome sequence of the nematode C. elegans: a platform for investigating biology.</title>
        <authorList>
            <consortium name="The C. elegans sequencing consortium"/>
            <person name="Sulson J.E."/>
            <person name="Waterston R."/>
        </authorList>
    </citation>
    <scope>NUCLEOTIDE SEQUENCE [LARGE SCALE GENOMIC DNA]</scope>
    <source>
        <strain evidence="4 5">Bristol N2</strain>
    </source>
</reference>
<dbReference type="InterPro" id="IPR000494">
    <property type="entry name" value="Rcpt_L-dom"/>
</dbReference>
<organism evidence="4 5">
    <name type="scientific">Caenorhabditis elegans</name>
    <dbReference type="NCBI Taxonomy" id="6239"/>
    <lineage>
        <taxon>Eukaryota</taxon>
        <taxon>Metazoa</taxon>
        <taxon>Ecdysozoa</taxon>
        <taxon>Nematoda</taxon>
        <taxon>Chromadorea</taxon>
        <taxon>Rhabditida</taxon>
        <taxon>Rhabditina</taxon>
        <taxon>Rhabditomorpha</taxon>
        <taxon>Rhabditoidea</taxon>
        <taxon>Rhabditidae</taxon>
        <taxon>Peloderinae</taxon>
        <taxon>Caenorhabditis</taxon>
    </lineage>
</organism>
<evidence type="ECO:0000313" key="4">
    <source>
        <dbReference type="EMBL" id="CAB07717.3"/>
    </source>
</evidence>
<dbReference type="OMA" id="QECEVRI"/>
<feature type="chain" id="PRO_5004158081" evidence="2">
    <location>
        <begin position="20"/>
        <end position="526"/>
    </location>
</feature>
<dbReference type="CTD" id="191185"/>
<dbReference type="Pfam" id="PF01030">
    <property type="entry name" value="Recep_L_domain"/>
    <property type="match status" value="2"/>
</dbReference>
<protein>
    <submittedName>
        <fullName evidence="4">Receptor L-domain domain-containing protein</fullName>
    </submittedName>
</protein>
<evidence type="ECO:0000313" key="6">
    <source>
        <dbReference type="WormBase" id="ZC482.3"/>
    </source>
</evidence>
<keyword evidence="1" id="KW-0812">Transmembrane</keyword>
<feature type="domain" description="Receptor L-domain" evidence="3">
    <location>
        <begin position="205"/>
        <end position="319"/>
    </location>
</feature>
<feature type="signal peptide" evidence="2">
    <location>
        <begin position="1"/>
        <end position="19"/>
    </location>
</feature>
<dbReference type="PaxDb" id="6239-ZC482.3"/>
<dbReference type="InParanoid" id="O18274"/>
<dbReference type="FunCoup" id="O18274">
    <property type="interactions" value="1"/>
</dbReference>
<feature type="domain" description="Receptor L-domain" evidence="3">
    <location>
        <begin position="363"/>
        <end position="462"/>
    </location>
</feature>
<name>O18274_CAEEL</name>
<dbReference type="KEGG" id="cel:CELE_ZC482.3"/>
<dbReference type="AGR" id="WB:WBGene00013912"/>
<evidence type="ECO:0000256" key="1">
    <source>
        <dbReference type="SAM" id="Phobius"/>
    </source>
</evidence>
<dbReference type="PANTHER" id="PTHR21662:SF14">
    <property type="entry name" value="INSULIN_EGF-RECEPTOR L DOMAIN PROTEIN-RELATED"/>
    <property type="match status" value="1"/>
</dbReference>
<accession>O18274</accession>
<dbReference type="PANTHER" id="PTHR21662">
    <property type="entry name" value="RECEPTOR PROTEIN-TYROSINE KINASE"/>
    <property type="match status" value="1"/>
</dbReference>
<proteinExistence type="predicted"/>
<dbReference type="PhylomeDB" id="O18274"/>
<dbReference type="InterPro" id="IPR036941">
    <property type="entry name" value="Rcpt_L-dom_sf"/>
</dbReference>
<dbReference type="UCSC" id="ZC482.3">
    <property type="organism name" value="c. elegans"/>
</dbReference>
<dbReference type="Proteomes" id="UP000001940">
    <property type="component" value="Chromosome III"/>
</dbReference>
<dbReference type="EMBL" id="BX284603">
    <property type="protein sequence ID" value="CAB07717.3"/>
    <property type="molecule type" value="Genomic_DNA"/>
</dbReference>
<dbReference type="OrthoDB" id="5861701at2759"/>
<evidence type="ECO:0000313" key="5">
    <source>
        <dbReference type="Proteomes" id="UP000001940"/>
    </source>
</evidence>
<feature type="transmembrane region" description="Helical" evidence="1">
    <location>
        <begin position="507"/>
        <end position="525"/>
    </location>
</feature>
<sequence length="526" mass="59642">MRRNIRLFIPALFSSVLTSSDILSTRRFDLDQVFNFFQCKESCSFNETRLNSVTIKLFPKCKEVCGIIYIDSETDLTVEQMKKAFEKMRTLKGGFSIVNTDLTSLSVFTANKEKGNFNVACDVYGVHIRNNSQLNDSSMLYDLYLYRDLGDQECEVRIENNPKLEVSCDGGFLHMYNELLVKGNLKDCGCIGGKINISDVQQYSKCKTLDSGLELSNINETFDLAPFSKITLIRGNIDVRGTNLRNLSFLKKLQIIRYSKDMINRSIVLNLQDNPEMIRLGLPKLTGVVDMTDPYYTWDDEIKYFNFENLNPDFCLTLSEMRYFLFYGISTINIQAKLCTNPGKLDDYQNCIFESMSKLPEICLVIIGDLVINGEGDEKYLSKLKYTEYLFGTVTVKNTNLTSLASLDKIKFIGALNGDVTDFPVIQIYSNPNLRKVGLNGVENVITNGNRTAIIQDNHPDLFKSTNCQLFGAHYSTPNLMIRVNLTYIGSNCGERVNITSFESGQISIALLLLLLLCISILFQLY</sequence>
<keyword evidence="2" id="KW-0732">Signal</keyword>
<evidence type="ECO:0000256" key="2">
    <source>
        <dbReference type="SAM" id="SignalP"/>
    </source>
</evidence>
<dbReference type="Gene3D" id="3.80.20.20">
    <property type="entry name" value="Receptor L-domain"/>
    <property type="match status" value="3"/>
</dbReference>
<dbReference type="GeneID" id="191185"/>
<dbReference type="SUPFAM" id="SSF52058">
    <property type="entry name" value="L domain-like"/>
    <property type="match status" value="3"/>
</dbReference>
<gene>
    <name evidence="4 6" type="primary">irld-19</name>
    <name evidence="4" type="ORF">CELE_ZC482.3</name>
    <name evidence="6" type="ORF">ZC482.3</name>
</gene>
<keyword evidence="4" id="KW-0675">Receptor</keyword>
<keyword evidence="1" id="KW-1133">Transmembrane helix</keyword>
<dbReference type="HOGENOM" id="CLU_028064_2_0_1"/>
<evidence type="ECO:0000259" key="3">
    <source>
        <dbReference type="Pfam" id="PF01030"/>
    </source>
</evidence>
<dbReference type="WormBase" id="ZC482.3">
    <property type="protein sequence ID" value="CE44159"/>
    <property type="gene ID" value="WBGene00013912"/>
    <property type="gene designation" value="irld-19"/>
</dbReference>
<dbReference type="InterPro" id="IPR053079">
    <property type="entry name" value="SPS2_domain"/>
</dbReference>
<dbReference type="eggNOG" id="ENOG502THWF">
    <property type="taxonomic scope" value="Eukaryota"/>
</dbReference>
<dbReference type="RefSeq" id="NP_499659.2">
    <property type="nucleotide sequence ID" value="NM_067258.2"/>
</dbReference>
<keyword evidence="1" id="KW-0472">Membrane</keyword>
<dbReference type="AlphaFoldDB" id="O18274"/>
<keyword evidence="5" id="KW-1185">Reference proteome</keyword>